<dbReference type="Proteomes" id="UP001189429">
    <property type="component" value="Unassembled WGS sequence"/>
</dbReference>
<evidence type="ECO:0000256" key="5">
    <source>
        <dbReference type="ARBA" id="ARBA00023136"/>
    </source>
</evidence>
<name>A0ABN9TIF9_9DINO</name>
<dbReference type="EMBL" id="CAUYUJ010014758">
    <property type="protein sequence ID" value="CAK0845692.1"/>
    <property type="molecule type" value="Genomic_DNA"/>
</dbReference>
<evidence type="ECO:0000256" key="3">
    <source>
        <dbReference type="ARBA" id="ARBA00022692"/>
    </source>
</evidence>
<sequence>MSSARVSLAAASHLPPLGGPARADAAPAACALPPRFEGGAGGDQPDLESPQNWCTLQEPVTDTIMRDVRSIGEKLMYVLMPIQAVDRGRKLKDWDLWGPLLLCLGLGLILAVQADSQEQASYAFADVFVTIWVGSAVVTFNAQLLHGKVSFFQTVCVLGYCIFPLVIAAFLAMVLRIRSLKAVFVAIGLAWAAKASAGFVSELVPTERRLLGLYPVMLFYAAIAWMILLA</sequence>
<reference evidence="8" key="1">
    <citation type="submission" date="2023-10" db="EMBL/GenBank/DDBJ databases">
        <authorList>
            <person name="Chen Y."/>
            <person name="Shah S."/>
            <person name="Dougan E. K."/>
            <person name="Thang M."/>
            <person name="Chan C."/>
        </authorList>
    </citation>
    <scope>NUCLEOTIDE SEQUENCE [LARGE SCALE GENOMIC DNA]</scope>
</reference>
<protein>
    <recommendedName>
        <fullName evidence="6">Protein YIPF</fullName>
    </recommendedName>
</protein>
<dbReference type="InterPro" id="IPR045231">
    <property type="entry name" value="Yip1/4-like"/>
</dbReference>
<feature type="transmembrane region" description="Helical" evidence="6">
    <location>
        <begin position="182"/>
        <end position="200"/>
    </location>
</feature>
<evidence type="ECO:0000256" key="4">
    <source>
        <dbReference type="ARBA" id="ARBA00022989"/>
    </source>
</evidence>
<dbReference type="InterPro" id="IPR006977">
    <property type="entry name" value="Yip1_dom"/>
</dbReference>
<proteinExistence type="inferred from homology"/>
<feature type="transmembrane region" description="Helical" evidence="6">
    <location>
        <begin position="124"/>
        <end position="145"/>
    </location>
</feature>
<evidence type="ECO:0000256" key="2">
    <source>
        <dbReference type="ARBA" id="ARBA00010596"/>
    </source>
</evidence>
<keyword evidence="9" id="KW-1185">Reference proteome</keyword>
<dbReference type="PANTHER" id="PTHR21236">
    <property type="entry name" value="GOLGI MEMBRANE PROTEIN YIP1"/>
    <property type="match status" value="1"/>
</dbReference>
<dbReference type="PANTHER" id="PTHR21236:SF1">
    <property type="entry name" value="PROTEIN YIPF6"/>
    <property type="match status" value="1"/>
</dbReference>
<evidence type="ECO:0000256" key="1">
    <source>
        <dbReference type="ARBA" id="ARBA00004141"/>
    </source>
</evidence>
<feature type="transmembrane region" description="Helical" evidence="6">
    <location>
        <begin position="151"/>
        <end position="175"/>
    </location>
</feature>
<organism evidence="8 9">
    <name type="scientific">Prorocentrum cordatum</name>
    <dbReference type="NCBI Taxonomy" id="2364126"/>
    <lineage>
        <taxon>Eukaryota</taxon>
        <taxon>Sar</taxon>
        <taxon>Alveolata</taxon>
        <taxon>Dinophyceae</taxon>
        <taxon>Prorocentrales</taxon>
        <taxon>Prorocentraceae</taxon>
        <taxon>Prorocentrum</taxon>
    </lineage>
</organism>
<keyword evidence="4 6" id="KW-1133">Transmembrane helix</keyword>
<gene>
    <name evidence="8" type="ORF">PCOR1329_LOCUS39410</name>
</gene>
<comment type="subcellular location">
    <subcellularLocation>
        <location evidence="6">Golgi apparatus membrane</location>
        <topology evidence="6">Multi-pass membrane protein</topology>
    </subcellularLocation>
    <subcellularLocation>
        <location evidence="1">Membrane</location>
        <topology evidence="1">Multi-pass membrane protein</topology>
    </subcellularLocation>
</comment>
<evidence type="ECO:0000313" key="8">
    <source>
        <dbReference type="EMBL" id="CAK0845692.1"/>
    </source>
</evidence>
<keyword evidence="5 6" id="KW-0472">Membrane</keyword>
<evidence type="ECO:0000313" key="9">
    <source>
        <dbReference type="Proteomes" id="UP001189429"/>
    </source>
</evidence>
<comment type="similarity">
    <text evidence="2 6">Belongs to the YIP1 family.</text>
</comment>
<feature type="transmembrane region" description="Helical" evidence="6">
    <location>
        <begin position="96"/>
        <end position="112"/>
    </location>
</feature>
<evidence type="ECO:0000259" key="7">
    <source>
        <dbReference type="Pfam" id="PF04893"/>
    </source>
</evidence>
<comment type="caution">
    <text evidence="8">The sequence shown here is derived from an EMBL/GenBank/DDBJ whole genome shotgun (WGS) entry which is preliminary data.</text>
</comment>
<feature type="domain" description="Yip1" evidence="7">
    <location>
        <begin position="81"/>
        <end position="226"/>
    </location>
</feature>
<feature type="transmembrane region" description="Helical" evidence="6">
    <location>
        <begin position="212"/>
        <end position="229"/>
    </location>
</feature>
<dbReference type="Pfam" id="PF04893">
    <property type="entry name" value="Yip1"/>
    <property type="match status" value="1"/>
</dbReference>
<evidence type="ECO:0000256" key="6">
    <source>
        <dbReference type="RuleBase" id="RU361264"/>
    </source>
</evidence>
<accession>A0ABN9TIF9</accession>
<keyword evidence="3 6" id="KW-0812">Transmembrane</keyword>